<dbReference type="EMBL" id="JAVDTT010000002">
    <property type="protein sequence ID" value="MDR6842054.1"/>
    <property type="molecule type" value="Genomic_DNA"/>
</dbReference>
<name>A0ABU1RTG0_9GAMM</name>
<evidence type="ECO:0000259" key="1">
    <source>
        <dbReference type="Pfam" id="PF13761"/>
    </source>
</evidence>
<reference evidence="2 3" key="1">
    <citation type="submission" date="2023-07" db="EMBL/GenBank/DDBJ databases">
        <title>Sorghum-associated microbial communities from plants grown in Nebraska, USA.</title>
        <authorList>
            <person name="Schachtman D."/>
        </authorList>
    </citation>
    <scope>NUCLEOTIDE SEQUENCE [LARGE SCALE GENOMIC DNA]</scope>
    <source>
        <strain evidence="2 3">BE107</strain>
    </source>
</reference>
<feature type="domain" description="DUF4166" evidence="1">
    <location>
        <begin position="16"/>
        <end position="176"/>
    </location>
</feature>
<dbReference type="Proteomes" id="UP001254759">
    <property type="component" value="Unassembled WGS sequence"/>
</dbReference>
<dbReference type="RefSeq" id="WP_310093440.1">
    <property type="nucleotide sequence ID" value="NZ_JAVDTT010000002.1"/>
</dbReference>
<sequence length="186" mass="20966">MQSVVSRWFGAGFERLHPLLQALHLHGGVLVGPIETALGQGLARPFGRAIARKLGIPLQAGRHTLRVEIAHRPDCLLWNRRFDDRQRMDSTFRPVGAWPGGIWLEQTGPVRLGLAVEVIDGGWYWRCRKAWLFGVRLPLASFPQSIGYKRIEDGRYRFQVTFTMPLLGKVLSYGGLLESRPARAAE</sequence>
<evidence type="ECO:0000313" key="3">
    <source>
        <dbReference type="Proteomes" id="UP001254759"/>
    </source>
</evidence>
<accession>A0ABU1RTG0</accession>
<organism evidence="2 3">
    <name type="scientific">Pseudoxanthomonas sacheonensis</name>
    <dbReference type="NCBI Taxonomy" id="443615"/>
    <lineage>
        <taxon>Bacteria</taxon>
        <taxon>Pseudomonadati</taxon>
        <taxon>Pseudomonadota</taxon>
        <taxon>Gammaproteobacteria</taxon>
        <taxon>Lysobacterales</taxon>
        <taxon>Lysobacteraceae</taxon>
        <taxon>Pseudoxanthomonas</taxon>
    </lineage>
</organism>
<gene>
    <name evidence="2" type="ORF">J2W94_002339</name>
</gene>
<comment type="caution">
    <text evidence="2">The sequence shown here is derived from an EMBL/GenBank/DDBJ whole genome shotgun (WGS) entry which is preliminary data.</text>
</comment>
<keyword evidence="3" id="KW-1185">Reference proteome</keyword>
<dbReference type="Pfam" id="PF13761">
    <property type="entry name" value="DUF4166"/>
    <property type="match status" value="1"/>
</dbReference>
<proteinExistence type="predicted"/>
<protein>
    <recommendedName>
        <fullName evidence="1">DUF4166 domain-containing protein</fullName>
    </recommendedName>
</protein>
<dbReference type="InterPro" id="IPR025311">
    <property type="entry name" value="DUF4166"/>
</dbReference>
<evidence type="ECO:0000313" key="2">
    <source>
        <dbReference type="EMBL" id="MDR6842054.1"/>
    </source>
</evidence>